<dbReference type="OrthoDB" id="8667309at2"/>
<proteinExistence type="predicted"/>
<dbReference type="PANTHER" id="PTHR43124">
    <property type="entry name" value="PURINE EFFLUX PUMP PBUE"/>
    <property type="match status" value="1"/>
</dbReference>
<dbReference type="InterPro" id="IPR020846">
    <property type="entry name" value="MFS_dom"/>
</dbReference>
<dbReference type="InterPro" id="IPR050189">
    <property type="entry name" value="MFS_Efflux_Transporters"/>
</dbReference>
<feature type="transmembrane region" description="Helical" evidence="6">
    <location>
        <begin position="95"/>
        <end position="117"/>
    </location>
</feature>
<dbReference type="GO" id="GO:0022857">
    <property type="term" value="F:transmembrane transporter activity"/>
    <property type="evidence" value="ECO:0007669"/>
    <property type="project" value="InterPro"/>
</dbReference>
<sequence>MLTKPVPLLTATIGVVGANSLVLPPIATIVAQDLNVLPGDIIQAMGAYGAGTAVSALVLAPRADKIGADRALRQACAMLILALGISALAPSLLILLIGHAIAGLGAGMALPAIYSLAAQVGPKGREKQTIGTVLTGWTLSLVGGVVLASALADVAGWRSVYGLMMGLTVAIWFLLGRCDMQVQVIATAPTSPLTGLQVPGISRGLLSNALLMLGFFGAYSFMGPHVVGELGLTVSAAGLVTFAYGSGFGLAVFLDRFVDRLPPRRASALAFAGLLIGYGLMALSAQVFTLLLAAAFVWGVFQHFALNAVVARLTALDPGQRGAIMGLNSASTYLCVLGGAMLFRLPFEAAGWPTCLMISAFCAACACAEALWPRRATCSADG</sequence>
<keyword evidence="2" id="KW-1003">Cell membrane</keyword>
<feature type="transmembrane region" description="Helical" evidence="6">
    <location>
        <begin position="41"/>
        <end position="59"/>
    </location>
</feature>
<keyword evidence="5 6" id="KW-0472">Membrane</keyword>
<dbReference type="PROSITE" id="PS50850">
    <property type="entry name" value="MFS"/>
    <property type="match status" value="1"/>
</dbReference>
<evidence type="ECO:0000256" key="4">
    <source>
        <dbReference type="ARBA" id="ARBA00022989"/>
    </source>
</evidence>
<feature type="transmembrane region" description="Helical" evidence="6">
    <location>
        <begin position="266"/>
        <end position="284"/>
    </location>
</feature>
<dbReference type="GO" id="GO:0005886">
    <property type="term" value="C:plasma membrane"/>
    <property type="evidence" value="ECO:0007669"/>
    <property type="project" value="UniProtKB-SubCell"/>
</dbReference>
<keyword evidence="4 6" id="KW-1133">Transmembrane helix</keyword>
<accession>A0A0P1FYM3</accession>
<feature type="transmembrane region" description="Helical" evidence="6">
    <location>
        <begin position="234"/>
        <end position="254"/>
    </location>
</feature>
<gene>
    <name evidence="8" type="primary">ydhP</name>
    <name evidence="8" type="ORF">TG4357_02511</name>
</gene>
<reference evidence="8 9" key="1">
    <citation type="submission" date="2015-09" db="EMBL/GenBank/DDBJ databases">
        <authorList>
            <consortium name="Swine Surveillance"/>
        </authorList>
    </citation>
    <scope>NUCLEOTIDE SEQUENCE [LARGE SCALE GENOMIC DNA]</scope>
    <source>
        <strain evidence="8 9">CECT 4357</strain>
    </source>
</reference>
<feature type="transmembrane region" description="Helical" evidence="6">
    <location>
        <begin position="71"/>
        <end position="89"/>
    </location>
</feature>
<dbReference type="Gene3D" id="1.20.1250.20">
    <property type="entry name" value="MFS general substrate transporter like domains"/>
    <property type="match status" value="2"/>
</dbReference>
<dbReference type="PANTHER" id="PTHR43124:SF10">
    <property type="entry name" value="PURINE EFFLUX PUMP PBUE"/>
    <property type="match status" value="1"/>
</dbReference>
<evidence type="ECO:0000256" key="3">
    <source>
        <dbReference type="ARBA" id="ARBA00022692"/>
    </source>
</evidence>
<feature type="transmembrane region" description="Helical" evidence="6">
    <location>
        <begin position="129"/>
        <end position="152"/>
    </location>
</feature>
<evidence type="ECO:0000313" key="8">
    <source>
        <dbReference type="EMBL" id="CUH66603.1"/>
    </source>
</evidence>
<feature type="transmembrane region" description="Helical" evidence="6">
    <location>
        <begin position="290"/>
        <end position="310"/>
    </location>
</feature>
<feature type="transmembrane region" description="Helical" evidence="6">
    <location>
        <begin position="205"/>
        <end position="222"/>
    </location>
</feature>
<feature type="transmembrane region" description="Helical" evidence="6">
    <location>
        <begin position="158"/>
        <end position="175"/>
    </location>
</feature>
<name>A0A0P1FYM3_THAGE</name>
<dbReference type="InterPro" id="IPR036259">
    <property type="entry name" value="MFS_trans_sf"/>
</dbReference>
<dbReference type="AlphaFoldDB" id="A0A0P1FYM3"/>
<dbReference type="RefSeq" id="WP_058263239.1">
    <property type="nucleotide sequence ID" value="NZ_CP051181.1"/>
</dbReference>
<keyword evidence="9" id="KW-1185">Reference proteome</keyword>
<feature type="transmembrane region" description="Helical" evidence="6">
    <location>
        <begin position="349"/>
        <end position="372"/>
    </location>
</feature>
<protein>
    <submittedName>
        <fullName evidence="8">Inner membrane transport protein YdhP</fullName>
    </submittedName>
</protein>
<feature type="transmembrane region" description="Helical" evidence="6">
    <location>
        <begin position="322"/>
        <end position="343"/>
    </location>
</feature>
<evidence type="ECO:0000259" key="7">
    <source>
        <dbReference type="PROSITE" id="PS50850"/>
    </source>
</evidence>
<evidence type="ECO:0000256" key="5">
    <source>
        <dbReference type="ARBA" id="ARBA00023136"/>
    </source>
</evidence>
<keyword evidence="3 6" id="KW-0812">Transmembrane</keyword>
<evidence type="ECO:0000256" key="1">
    <source>
        <dbReference type="ARBA" id="ARBA00004651"/>
    </source>
</evidence>
<evidence type="ECO:0000256" key="6">
    <source>
        <dbReference type="SAM" id="Phobius"/>
    </source>
</evidence>
<dbReference type="EMBL" id="CYSA01000025">
    <property type="protein sequence ID" value="CUH66603.1"/>
    <property type="molecule type" value="Genomic_DNA"/>
</dbReference>
<organism evidence="8 9">
    <name type="scientific">Thalassovita gelatinovora</name>
    <name type="common">Thalassobius gelatinovorus</name>
    <dbReference type="NCBI Taxonomy" id="53501"/>
    <lineage>
        <taxon>Bacteria</taxon>
        <taxon>Pseudomonadati</taxon>
        <taxon>Pseudomonadota</taxon>
        <taxon>Alphaproteobacteria</taxon>
        <taxon>Rhodobacterales</taxon>
        <taxon>Roseobacteraceae</taxon>
        <taxon>Thalassovita</taxon>
    </lineage>
</organism>
<dbReference type="STRING" id="53501.SAMN04488043_10547"/>
<evidence type="ECO:0000256" key="2">
    <source>
        <dbReference type="ARBA" id="ARBA00022475"/>
    </source>
</evidence>
<evidence type="ECO:0000313" key="9">
    <source>
        <dbReference type="Proteomes" id="UP000051587"/>
    </source>
</evidence>
<comment type="subcellular location">
    <subcellularLocation>
        <location evidence="1">Cell membrane</location>
        <topology evidence="1">Multi-pass membrane protein</topology>
    </subcellularLocation>
</comment>
<dbReference type="Proteomes" id="UP000051587">
    <property type="component" value="Unassembled WGS sequence"/>
</dbReference>
<dbReference type="Pfam" id="PF07690">
    <property type="entry name" value="MFS_1"/>
    <property type="match status" value="2"/>
</dbReference>
<feature type="domain" description="Major facilitator superfamily (MFS) profile" evidence="7">
    <location>
        <begin position="1"/>
        <end position="377"/>
    </location>
</feature>
<dbReference type="SUPFAM" id="SSF103473">
    <property type="entry name" value="MFS general substrate transporter"/>
    <property type="match status" value="1"/>
</dbReference>
<dbReference type="InterPro" id="IPR011701">
    <property type="entry name" value="MFS"/>
</dbReference>